<keyword evidence="5 6" id="KW-0833">Ubl conjugation pathway</keyword>
<evidence type="ECO:0000259" key="8">
    <source>
        <dbReference type="PROSITE" id="PS50237"/>
    </source>
</evidence>
<sequence length="315" mass="37379">KQEPRQLQTDNAETLQLPQTKQQRLLTQDEKKEWKREEDRLREEAMNMFRQAEEETMRRILREEEARRPELEKEKRRREIEEERGREELEKERSKMRIGGLLPETPPEYRRDRGFTQPQKKKNPTTIIVRRIQTADNHTINTNELLLESLTKELSKIPAVQLHGELNIKYNNESDIGECPLRELLSFLSELLFVRQAHHLFQLSPDSKSIHITPIQLLSQHLSLPAIHKYYKFVGKFLGLSLINGVPIGVKLSNGILKYLLGQEKDLNWTDLEHFDEKMFHTFQGWMDNTPNQEFQMHQTYGLHFVIYDDVSKSE</sequence>
<dbReference type="InterPro" id="IPR050409">
    <property type="entry name" value="E3_ubiq-protein_ligase"/>
</dbReference>
<protein>
    <recommendedName>
        <fullName evidence="3">HECT-type E3 ubiquitin transferase</fullName>
        <ecNumber evidence="3">2.3.2.26</ecNumber>
    </recommendedName>
</protein>
<comment type="caution">
    <text evidence="9">The sequence shown here is derived from an EMBL/GenBank/DDBJ whole genome shotgun (WGS) entry which is preliminary data.</text>
</comment>
<reference evidence="9 10" key="1">
    <citation type="journal article" date="2013" name="Curr. Biol.">
        <title>The Genome of the Foraminiferan Reticulomyxa filosa.</title>
        <authorList>
            <person name="Glockner G."/>
            <person name="Hulsmann N."/>
            <person name="Schleicher M."/>
            <person name="Noegel A.A."/>
            <person name="Eichinger L."/>
            <person name="Gallinger C."/>
            <person name="Pawlowski J."/>
            <person name="Sierra R."/>
            <person name="Euteneuer U."/>
            <person name="Pillet L."/>
            <person name="Moustafa A."/>
            <person name="Platzer M."/>
            <person name="Groth M."/>
            <person name="Szafranski K."/>
            <person name="Schliwa M."/>
        </authorList>
    </citation>
    <scope>NUCLEOTIDE SEQUENCE [LARGE SCALE GENOMIC DNA]</scope>
</reference>
<dbReference type="EC" id="2.3.2.26" evidence="3"/>
<dbReference type="GO" id="GO:0006511">
    <property type="term" value="P:ubiquitin-dependent protein catabolic process"/>
    <property type="evidence" value="ECO:0007669"/>
    <property type="project" value="TreeGrafter"/>
</dbReference>
<dbReference type="Pfam" id="PF00632">
    <property type="entry name" value="HECT"/>
    <property type="match status" value="1"/>
</dbReference>
<comment type="catalytic activity">
    <reaction evidence="1">
        <text>S-ubiquitinyl-[E2 ubiquitin-conjugating enzyme]-L-cysteine + [acceptor protein]-L-lysine = [E2 ubiquitin-conjugating enzyme]-L-cysteine + N(6)-ubiquitinyl-[acceptor protein]-L-lysine.</text>
        <dbReference type="EC" id="2.3.2.26"/>
    </reaction>
</comment>
<feature type="compositionally biased region" description="Basic and acidic residues" evidence="7">
    <location>
        <begin position="27"/>
        <end position="39"/>
    </location>
</feature>
<name>X6LH54_RETFI</name>
<dbReference type="GO" id="GO:0016567">
    <property type="term" value="P:protein ubiquitination"/>
    <property type="evidence" value="ECO:0007669"/>
    <property type="project" value="TreeGrafter"/>
</dbReference>
<accession>X6LH54</accession>
<dbReference type="PANTHER" id="PTHR11254:SF440">
    <property type="entry name" value="E3 UBIQUITIN-PROTEIN LIGASE NEDD-4"/>
    <property type="match status" value="1"/>
</dbReference>
<dbReference type="Gene3D" id="3.90.1750.10">
    <property type="entry name" value="Hect, E3 ligase catalytic domains"/>
    <property type="match status" value="1"/>
</dbReference>
<dbReference type="InterPro" id="IPR000569">
    <property type="entry name" value="HECT_dom"/>
</dbReference>
<evidence type="ECO:0000313" key="9">
    <source>
        <dbReference type="EMBL" id="ETO00437.1"/>
    </source>
</evidence>
<feature type="compositionally biased region" description="Polar residues" evidence="7">
    <location>
        <begin position="1"/>
        <end position="26"/>
    </location>
</feature>
<feature type="region of interest" description="Disordered" evidence="7">
    <location>
        <begin position="1"/>
        <end position="39"/>
    </location>
</feature>
<dbReference type="OrthoDB" id="8068875at2759"/>
<dbReference type="Proteomes" id="UP000023152">
    <property type="component" value="Unassembled WGS sequence"/>
</dbReference>
<feature type="non-terminal residue" evidence="9">
    <location>
        <position position="1"/>
    </location>
</feature>
<evidence type="ECO:0000256" key="2">
    <source>
        <dbReference type="ARBA" id="ARBA00004906"/>
    </source>
</evidence>
<gene>
    <name evidence="9" type="ORF">RFI_37007</name>
</gene>
<dbReference type="AlphaFoldDB" id="X6LH54"/>
<dbReference type="PANTHER" id="PTHR11254">
    <property type="entry name" value="HECT DOMAIN UBIQUITIN-PROTEIN LIGASE"/>
    <property type="match status" value="1"/>
</dbReference>
<keyword evidence="9" id="KW-0449">Lipoprotein</keyword>
<dbReference type="InterPro" id="IPR035983">
    <property type="entry name" value="Hect_E3_ubiquitin_ligase"/>
</dbReference>
<feature type="non-terminal residue" evidence="9">
    <location>
        <position position="315"/>
    </location>
</feature>
<evidence type="ECO:0000256" key="4">
    <source>
        <dbReference type="ARBA" id="ARBA00022679"/>
    </source>
</evidence>
<dbReference type="SUPFAM" id="SSF56204">
    <property type="entry name" value="Hect, E3 ligase catalytic domain"/>
    <property type="match status" value="1"/>
</dbReference>
<dbReference type="GO" id="GO:0061630">
    <property type="term" value="F:ubiquitin protein ligase activity"/>
    <property type="evidence" value="ECO:0007669"/>
    <property type="project" value="UniProtKB-EC"/>
</dbReference>
<feature type="domain" description="HECT" evidence="8">
    <location>
        <begin position="158"/>
        <end position="290"/>
    </location>
</feature>
<dbReference type="EMBL" id="ASPP01041064">
    <property type="protein sequence ID" value="ETO00437.1"/>
    <property type="molecule type" value="Genomic_DNA"/>
</dbReference>
<feature type="compositionally biased region" description="Basic and acidic residues" evidence="7">
    <location>
        <begin position="62"/>
        <end position="95"/>
    </location>
</feature>
<evidence type="ECO:0000256" key="3">
    <source>
        <dbReference type="ARBA" id="ARBA00012485"/>
    </source>
</evidence>
<proteinExistence type="predicted"/>
<keyword evidence="10" id="KW-1185">Reference proteome</keyword>
<evidence type="ECO:0000256" key="1">
    <source>
        <dbReference type="ARBA" id="ARBA00000885"/>
    </source>
</evidence>
<feature type="region of interest" description="Disordered" evidence="7">
    <location>
        <begin position="62"/>
        <end position="122"/>
    </location>
</feature>
<dbReference type="PROSITE" id="PS50237">
    <property type="entry name" value="HECT"/>
    <property type="match status" value="1"/>
</dbReference>
<comment type="caution">
    <text evidence="6">Lacks conserved residue(s) required for the propagation of feature annotation.</text>
</comment>
<organism evidence="9 10">
    <name type="scientific">Reticulomyxa filosa</name>
    <dbReference type="NCBI Taxonomy" id="46433"/>
    <lineage>
        <taxon>Eukaryota</taxon>
        <taxon>Sar</taxon>
        <taxon>Rhizaria</taxon>
        <taxon>Retaria</taxon>
        <taxon>Foraminifera</taxon>
        <taxon>Monothalamids</taxon>
        <taxon>Reticulomyxidae</taxon>
        <taxon>Reticulomyxa</taxon>
    </lineage>
</organism>
<dbReference type="GO" id="GO:0005737">
    <property type="term" value="C:cytoplasm"/>
    <property type="evidence" value="ECO:0007669"/>
    <property type="project" value="TreeGrafter"/>
</dbReference>
<evidence type="ECO:0000256" key="6">
    <source>
        <dbReference type="PROSITE-ProRule" id="PRU00104"/>
    </source>
</evidence>
<keyword evidence="4" id="KW-0808">Transferase</keyword>
<comment type="pathway">
    <text evidence="2">Protein modification; protein ubiquitination.</text>
</comment>
<evidence type="ECO:0000256" key="5">
    <source>
        <dbReference type="ARBA" id="ARBA00022786"/>
    </source>
</evidence>
<evidence type="ECO:0000256" key="7">
    <source>
        <dbReference type="SAM" id="MobiDB-lite"/>
    </source>
</evidence>
<evidence type="ECO:0000313" key="10">
    <source>
        <dbReference type="Proteomes" id="UP000023152"/>
    </source>
</evidence>